<evidence type="ECO:0000256" key="17">
    <source>
        <dbReference type="ARBA" id="ARBA00023128"/>
    </source>
</evidence>
<dbReference type="Pfam" id="PF13086">
    <property type="entry name" value="AAA_11"/>
    <property type="match status" value="2"/>
</dbReference>
<protein>
    <recommendedName>
        <fullName evidence="22">DNA replication ATP-dependent helicase/nuclease</fullName>
        <ecNumber evidence="22">3.1.-.-</ecNumber>
        <ecNumber evidence="22">3.6.4.12</ecNumber>
    </recommendedName>
</protein>
<evidence type="ECO:0000256" key="4">
    <source>
        <dbReference type="ARBA" id="ARBA00022485"/>
    </source>
</evidence>
<keyword evidence="7 22" id="KW-0479">Metal-binding</keyword>
<evidence type="ECO:0000313" key="29">
    <source>
        <dbReference type="Proteomes" id="UP001148838"/>
    </source>
</evidence>
<comment type="subcellular location">
    <subcellularLocation>
        <location evidence="2">Mitochondrion</location>
    </subcellularLocation>
    <subcellularLocation>
        <location evidence="22">Nucleus</location>
    </subcellularLocation>
    <subcellularLocation>
        <location evidence="22">Chromosome</location>
    </subcellularLocation>
</comment>
<keyword evidence="16 22" id="KW-0238">DNA-binding</keyword>
<dbReference type="InterPro" id="IPR027417">
    <property type="entry name" value="P-loop_NTPase"/>
</dbReference>
<organism evidence="28 29">
    <name type="scientific">Periplaneta americana</name>
    <name type="common">American cockroach</name>
    <name type="synonym">Blatta americana</name>
    <dbReference type="NCBI Taxonomy" id="6978"/>
    <lineage>
        <taxon>Eukaryota</taxon>
        <taxon>Metazoa</taxon>
        <taxon>Ecdysozoa</taxon>
        <taxon>Arthropoda</taxon>
        <taxon>Hexapoda</taxon>
        <taxon>Insecta</taxon>
        <taxon>Pterygota</taxon>
        <taxon>Neoptera</taxon>
        <taxon>Polyneoptera</taxon>
        <taxon>Dictyoptera</taxon>
        <taxon>Blattodea</taxon>
        <taxon>Blattoidea</taxon>
        <taxon>Blattidae</taxon>
        <taxon>Blattinae</taxon>
        <taxon>Periplaneta</taxon>
    </lineage>
</organism>
<keyword evidence="10 22" id="KW-0227">DNA damage</keyword>
<dbReference type="EC" id="3.1.-.-" evidence="22"/>
<feature type="compositionally biased region" description="Polar residues" evidence="23">
    <location>
        <begin position="14"/>
        <end position="38"/>
    </location>
</feature>
<sequence>LSLSKGQSKISSFFSKQNGFQNQQRQSVLSEKGNTNRPISPEKVWKQSSPEIILDKLSPTKEFIVDKNYDLSSTPKQDLSTKRKLSCGEESPDIIPSTPTSKNIRSIISVKRAKVRASKGTKLENSFSEREGKQSLSFFEGVANNASDNGCKSLQTNCELQLVQNSPCIKNKRSEIENIYPLKRKSENLSAIHIRDKVVNNKNIKKIISHEENIQFNFGEDCIKLDLDKKSFEDSVEIQMKNEFENTSSNNCAISICSDHDKEESIREQQNEFTSDSAGLQLHMAHSPGAKIDRPVELLKHNVFSPCSHRIIDSGCSTCQGDVKQCGSLESNQLKITKGQRPLIESISKISDELIQSCSLPETNKHLLASENTTDVDNAKSSTDNSVSLSKQCYGCDVSFNEIEDSMICSDEPPQMRITSGNIAYNSNDANINAKDSVHGVTNVHQYGKPDINTTAATTEHCTEAQSFSDTGRPAEWLSLDGWDFSSLEDKEIGADSSLEVSDIVSIKACRSEATHDVPWFISNSTGLLVHHPDTLISSTAVVGSLFCPRRGVLSEWFRGIDGDSKIMVIGSLIHELLQEVLEKKLSTVSAIESLVREIVSRQNCIQLLYSARMSQDEALKELESFVPRISNFVAVYVQEGGPKLIPPAKCDKNKATAGTENFDGIITAIQDIEENIWAPKLGLKGKVDVTVEVKVNRQQRNITKNMPLELKTGRSSFSAEHKGQVTLYTMMMSQFGNEVDAGLLLYLRDGIMQEVKAGNNEWRDLIILRNQLAHFITRLPLMTDDSIRFKPPQLPEPINHHSACGNCPYLTICTSFLKCDGLPNLSPKNPLTTYATTATAHLSPSHIDYLIHWTGLILLEESQNSGPFHQKDLWCLNTAQREKRGKCLSSLSVVEKVVENGSSFVHILQKKNSQSLDLRSSGLTVGEYVTVSTDERVAIATGTISDITLQTLTLLLNRDVTKCSPNSYFHVDIYTMQTGKVFNLTNLGCLMDQTDAAGRLRRLIIDKECPTFIERLSSNKISPAKSVLVPLNMGQRRAVVKALTANDYLLIKGMPGTGKTATIVSLVELLVKLGQSVLVTSHTHSAVDNVLLKLAARGLDLLRIGSSSRIHPQLRAKSEGELTANCTSPAQMEAVYDSKPVVGTTCLGAGHPLFTRRTFDICIVDESTQVLQISVLRPLFSAKKFILVGDPEQLPPVIKNKKARSLGMSESLFARLDFSDATVCLDLQYRMNQAITDVANSLTYKGLLKCGNEKVSNATLQLPTLHMITEELKSMPWLHSVVSSALHDSVVVLDTGPVWKKQAGLDENHAVMKNESEYISDMNSGKSSEENVCTNIYEATIVQRVIQILMKVKYGAVYSMWYTWLSSPYGGVTGSSIGVIAPYRAQVALLRKMVPSDGDSGVEVNTVDQYQGRDKDVIIFSCTRTEDIGSSEKSHSNRNKESEILGDKRRLTVAITRAKYKLLIVGDVITLQNYQPFKDLCDCLPSDKIISLCDSMSTD</sequence>
<dbReference type="InterPro" id="IPR047187">
    <property type="entry name" value="SF1_C_Upf1"/>
</dbReference>
<dbReference type="PANTHER" id="PTHR10887:SF433">
    <property type="entry name" value="DNA REPLICATION ATP-DEPENDENT HELICASE_NUCLEASE DNA2"/>
    <property type="match status" value="1"/>
</dbReference>
<dbReference type="InterPro" id="IPR048459">
    <property type="entry name" value="DNA2_Rift"/>
</dbReference>
<proteinExistence type="inferred from homology"/>
<feature type="domain" description="DNA replication factor Dna2 N-terminal" evidence="24">
    <location>
        <begin position="496"/>
        <end position="694"/>
    </location>
</feature>
<evidence type="ECO:0000256" key="19">
    <source>
        <dbReference type="ARBA" id="ARBA00023242"/>
    </source>
</evidence>
<evidence type="ECO:0000256" key="20">
    <source>
        <dbReference type="ARBA" id="ARBA00023268"/>
    </source>
</evidence>
<dbReference type="InterPro" id="IPR026851">
    <property type="entry name" value="Dna2/JHS1_DEXXQ-box"/>
</dbReference>
<evidence type="ECO:0000256" key="21">
    <source>
        <dbReference type="ARBA" id="ARBA00047995"/>
    </source>
</evidence>
<keyword evidence="11 22" id="KW-0378">Hydrolase</keyword>
<evidence type="ECO:0000256" key="5">
    <source>
        <dbReference type="ARBA" id="ARBA00022705"/>
    </source>
</evidence>
<evidence type="ECO:0000256" key="6">
    <source>
        <dbReference type="ARBA" id="ARBA00022722"/>
    </source>
</evidence>
<dbReference type="Gene3D" id="3.90.320.10">
    <property type="match status" value="1"/>
</dbReference>
<dbReference type="InterPro" id="IPR011604">
    <property type="entry name" value="PDDEXK-like_dom_sf"/>
</dbReference>
<feature type="region of interest" description="Disordered" evidence="23">
    <location>
        <begin position="14"/>
        <end position="46"/>
    </location>
</feature>
<dbReference type="CDD" id="cd22318">
    <property type="entry name" value="DNA2_N-like"/>
    <property type="match status" value="1"/>
</dbReference>
<dbReference type="InterPro" id="IPR041679">
    <property type="entry name" value="DNA2/NAM7-like_C"/>
</dbReference>
<keyword evidence="20 22" id="KW-0511">Multifunctional enzyme</keyword>
<feature type="domain" description="DNA2/NAM7 helicase-like C-terminal" evidence="26">
    <location>
        <begin position="1209"/>
        <end position="1468"/>
    </location>
</feature>
<keyword evidence="4 22" id="KW-0004">4Fe-4S</keyword>
<comment type="cofactor">
    <cofactor evidence="1">
        <name>[4Fe-4S] cluster</name>
        <dbReference type="ChEBI" id="CHEBI:49883"/>
    </cofactor>
</comment>
<accession>A0ABQ8S2P5</accession>
<evidence type="ECO:0000313" key="28">
    <source>
        <dbReference type="EMBL" id="KAJ4428147.1"/>
    </source>
</evidence>
<dbReference type="InterPro" id="IPR041677">
    <property type="entry name" value="DNA2/NAM7_AAA_11"/>
</dbReference>
<evidence type="ECO:0000256" key="11">
    <source>
        <dbReference type="ARBA" id="ARBA00022801"/>
    </source>
</evidence>
<evidence type="ECO:0000259" key="25">
    <source>
        <dbReference type="Pfam" id="PF13086"/>
    </source>
</evidence>
<dbReference type="InterPro" id="IPR045055">
    <property type="entry name" value="DNA2/NAM7-like"/>
</dbReference>
<evidence type="ECO:0000259" key="24">
    <source>
        <dbReference type="Pfam" id="PF08696"/>
    </source>
</evidence>
<evidence type="ECO:0000256" key="10">
    <source>
        <dbReference type="ARBA" id="ARBA00022763"/>
    </source>
</evidence>
<feature type="domain" description="DNA2/NAM7 helicase helicase" evidence="25">
    <location>
        <begin position="1032"/>
        <end position="1124"/>
    </location>
</feature>
<evidence type="ECO:0000256" key="16">
    <source>
        <dbReference type="ARBA" id="ARBA00023125"/>
    </source>
</evidence>
<evidence type="ECO:0000256" key="14">
    <source>
        <dbReference type="ARBA" id="ARBA00023004"/>
    </source>
</evidence>
<keyword evidence="15 22" id="KW-0411">Iron-sulfur</keyword>
<dbReference type="Pfam" id="PF08696">
    <property type="entry name" value="Dna2"/>
    <property type="match status" value="1"/>
</dbReference>
<feature type="region of interest" description="Disordered" evidence="23">
    <location>
        <begin position="74"/>
        <end position="100"/>
    </location>
</feature>
<dbReference type="Pfam" id="PF21123">
    <property type="entry name" value="Dna2_Rift"/>
    <property type="match status" value="1"/>
</dbReference>
<gene>
    <name evidence="28" type="ORF">ANN_24162</name>
</gene>
<dbReference type="InterPro" id="IPR014808">
    <property type="entry name" value="DNA_replication_fac_Dna2_N"/>
</dbReference>
<keyword evidence="12 22" id="KW-0347">Helicase</keyword>
<dbReference type="CDD" id="cd18041">
    <property type="entry name" value="DEXXQc_DNA2"/>
    <property type="match status" value="1"/>
</dbReference>
<evidence type="ECO:0000256" key="3">
    <source>
        <dbReference type="ARBA" id="ARBA00007913"/>
    </source>
</evidence>
<keyword evidence="6 22" id="KW-0540">Nuclease</keyword>
<name>A0ABQ8S2P5_PERAM</name>
<comment type="function">
    <text evidence="22">Key enzyme involved in DNA replication and DNA repair. Involved in Okazaki fragments processing by cleaving long flaps that escape FEN1: flaps that are longer than 27 nucleotides are coated by replication protein A complex (RPA), leading to recruit DNA2 which cleaves the flap until it is too short to bind RPA and becomes a substrate for FEN1. Also involved in 5'-end resection of DNA during double-strand break (DSB) repair by mediating the cleavage of 5'-ssDNA.</text>
</comment>
<reference evidence="28 29" key="1">
    <citation type="journal article" date="2022" name="Allergy">
        <title>Genome assembly and annotation of Periplaneta americana reveal a comprehensive cockroach allergen profile.</title>
        <authorList>
            <person name="Wang L."/>
            <person name="Xiong Q."/>
            <person name="Saelim N."/>
            <person name="Wang L."/>
            <person name="Nong W."/>
            <person name="Wan A.T."/>
            <person name="Shi M."/>
            <person name="Liu X."/>
            <person name="Cao Q."/>
            <person name="Hui J.H.L."/>
            <person name="Sookrung N."/>
            <person name="Leung T.F."/>
            <person name="Tungtrongchitr A."/>
            <person name="Tsui S.K.W."/>
        </authorList>
    </citation>
    <scope>NUCLEOTIDE SEQUENCE [LARGE SCALE GENOMIC DNA]</scope>
    <source>
        <strain evidence="28">PWHHKU_190912</strain>
    </source>
</reference>
<keyword evidence="5 22" id="KW-0235">DNA replication</keyword>
<evidence type="ECO:0000256" key="7">
    <source>
        <dbReference type="ARBA" id="ARBA00022723"/>
    </source>
</evidence>
<dbReference type="CDD" id="cd18808">
    <property type="entry name" value="SF1_C_Upf1"/>
    <property type="match status" value="1"/>
</dbReference>
<comment type="catalytic activity">
    <reaction evidence="21 22">
        <text>ATP + H2O = ADP + phosphate + H(+)</text>
        <dbReference type="Rhea" id="RHEA:13065"/>
        <dbReference type="ChEBI" id="CHEBI:15377"/>
        <dbReference type="ChEBI" id="CHEBI:15378"/>
        <dbReference type="ChEBI" id="CHEBI:30616"/>
        <dbReference type="ChEBI" id="CHEBI:43474"/>
        <dbReference type="ChEBI" id="CHEBI:456216"/>
        <dbReference type="EC" id="3.6.4.12"/>
    </reaction>
</comment>
<keyword evidence="9" id="KW-0255">Endonuclease</keyword>
<keyword evidence="14 22" id="KW-0408">Iron</keyword>
<evidence type="ECO:0000256" key="12">
    <source>
        <dbReference type="ARBA" id="ARBA00022806"/>
    </source>
</evidence>
<feature type="domain" description="DNA2/NAM7 helicase helicase" evidence="25">
    <location>
        <begin position="1134"/>
        <end position="1201"/>
    </location>
</feature>
<comment type="caution">
    <text evidence="28">The sequence shown here is derived from an EMBL/GenBank/DDBJ whole genome shotgun (WGS) entry which is preliminary data.</text>
</comment>
<evidence type="ECO:0000256" key="22">
    <source>
        <dbReference type="RuleBase" id="RU367041"/>
    </source>
</evidence>
<evidence type="ECO:0000256" key="8">
    <source>
        <dbReference type="ARBA" id="ARBA00022741"/>
    </source>
</evidence>
<dbReference type="PANTHER" id="PTHR10887">
    <property type="entry name" value="DNA2/NAM7 HELICASE FAMILY"/>
    <property type="match status" value="1"/>
</dbReference>
<dbReference type="Pfam" id="PF13087">
    <property type="entry name" value="AAA_12"/>
    <property type="match status" value="1"/>
</dbReference>
<dbReference type="Proteomes" id="UP001148838">
    <property type="component" value="Unassembled WGS sequence"/>
</dbReference>
<evidence type="ECO:0000256" key="23">
    <source>
        <dbReference type="SAM" id="MobiDB-lite"/>
    </source>
</evidence>
<keyword evidence="29" id="KW-1185">Reference proteome</keyword>
<dbReference type="SUPFAM" id="SSF52540">
    <property type="entry name" value="P-loop containing nucleoside triphosphate hydrolases"/>
    <property type="match status" value="1"/>
</dbReference>
<keyword evidence="8 22" id="KW-0547">Nucleotide-binding</keyword>
<evidence type="ECO:0000256" key="15">
    <source>
        <dbReference type="ARBA" id="ARBA00023014"/>
    </source>
</evidence>
<keyword evidence="18 22" id="KW-0234">DNA repair</keyword>
<evidence type="ECO:0000256" key="13">
    <source>
        <dbReference type="ARBA" id="ARBA00022840"/>
    </source>
</evidence>
<dbReference type="Gene3D" id="3.40.50.300">
    <property type="entry name" value="P-loop containing nucleotide triphosphate hydrolases"/>
    <property type="match status" value="3"/>
</dbReference>
<evidence type="ECO:0000256" key="9">
    <source>
        <dbReference type="ARBA" id="ARBA00022759"/>
    </source>
</evidence>
<evidence type="ECO:0000259" key="26">
    <source>
        <dbReference type="Pfam" id="PF13087"/>
    </source>
</evidence>
<keyword evidence="17" id="KW-0496">Mitochondrion</keyword>
<dbReference type="EMBL" id="JAJSOF020000037">
    <property type="protein sequence ID" value="KAJ4428147.1"/>
    <property type="molecule type" value="Genomic_DNA"/>
</dbReference>
<evidence type="ECO:0000256" key="18">
    <source>
        <dbReference type="ARBA" id="ARBA00023204"/>
    </source>
</evidence>
<feature type="non-terminal residue" evidence="28">
    <location>
        <position position="1"/>
    </location>
</feature>
<dbReference type="EC" id="3.6.4.12" evidence="22"/>
<evidence type="ECO:0000259" key="27">
    <source>
        <dbReference type="Pfam" id="PF21123"/>
    </source>
</evidence>
<evidence type="ECO:0000256" key="2">
    <source>
        <dbReference type="ARBA" id="ARBA00004173"/>
    </source>
</evidence>
<keyword evidence="22" id="KW-0158">Chromosome</keyword>
<keyword evidence="13 22" id="KW-0067">ATP-binding</keyword>
<keyword evidence="19 22" id="KW-0539">Nucleus</keyword>
<evidence type="ECO:0000256" key="1">
    <source>
        <dbReference type="ARBA" id="ARBA00001966"/>
    </source>
</evidence>
<comment type="similarity">
    <text evidence="3 22">Belongs to the DNA2/NAM7 helicase family.</text>
</comment>
<feature type="domain" description="DNA2 rift barrel" evidence="27">
    <location>
        <begin position="880"/>
        <end position="973"/>
    </location>
</feature>